<feature type="transmembrane region" description="Helical" evidence="1">
    <location>
        <begin position="87"/>
        <end position="105"/>
    </location>
</feature>
<dbReference type="Proteomes" id="UP000246145">
    <property type="component" value="Unassembled WGS sequence"/>
</dbReference>
<dbReference type="Pfam" id="PF04773">
    <property type="entry name" value="FecR"/>
    <property type="match status" value="1"/>
</dbReference>
<dbReference type="Pfam" id="PF16220">
    <property type="entry name" value="DUF4880"/>
    <property type="match status" value="1"/>
</dbReference>
<dbReference type="Gene3D" id="2.60.120.1440">
    <property type="match status" value="1"/>
</dbReference>
<comment type="caution">
    <text evidence="4">The sequence shown here is derived from an EMBL/GenBank/DDBJ whole genome shotgun (WGS) entry which is preliminary data.</text>
</comment>
<organism evidence="4 5">
    <name type="scientific">Pusillimonas noertemannii</name>
    <dbReference type="NCBI Taxonomy" id="305977"/>
    <lineage>
        <taxon>Bacteria</taxon>
        <taxon>Pseudomonadati</taxon>
        <taxon>Pseudomonadota</taxon>
        <taxon>Betaproteobacteria</taxon>
        <taxon>Burkholderiales</taxon>
        <taxon>Alcaligenaceae</taxon>
        <taxon>Pusillimonas</taxon>
    </lineage>
</organism>
<sequence length="330" mass="36424">MTDRIDPATLTDSRDLAAYWYERMHSDDLTDAERADFGQWLQADAENARHYRQAQHVWEMASALPEHEVRSLGATKPVARENPRRMFLGYGLGLACSAALALVVVDPLGWRESPLYEAEFTTAHGERRQVALPDGSVLLINTDTVAVVRFFQDRRLVQLAKGEVLFQVSGSEDKPFIVDVDTGTVRVTGTQFNVRRDGQSFAVGVLQGSVEVKTGSWWRSRTAQLGPGNAAHADYAGDLAVRMDADVDSTVAWREGKVVFRGTSLAEAVQELNRYGEQRLIVQDPRVGLLKISGVFDIDDSGSFMTALPQIVPVVLRPRVDGAAIDILAR</sequence>
<evidence type="ECO:0000259" key="2">
    <source>
        <dbReference type="Pfam" id="PF04773"/>
    </source>
</evidence>
<keyword evidence="1" id="KW-0812">Transmembrane</keyword>
<gene>
    <name evidence="4" type="ORF">C7440_0426</name>
</gene>
<reference evidence="4 5" key="1">
    <citation type="submission" date="2018-04" db="EMBL/GenBank/DDBJ databases">
        <title>Genomic Encyclopedia of Type Strains, Phase IV (KMG-IV): sequencing the most valuable type-strain genomes for metagenomic binning, comparative biology and taxonomic classification.</title>
        <authorList>
            <person name="Goeker M."/>
        </authorList>
    </citation>
    <scope>NUCLEOTIDE SEQUENCE [LARGE SCALE GENOMIC DNA]</scope>
    <source>
        <strain evidence="4 5">DSM 10065</strain>
    </source>
</reference>
<dbReference type="InterPro" id="IPR006860">
    <property type="entry name" value="FecR"/>
</dbReference>
<protein>
    <submittedName>
        <fullName evidence="4">FecR family protein</fullName>
    </submittedName>
</protein>
<keyword evidence="1" id="KW-0472">Membrane</keyword>
<dbReference type="EMBL" id="QEKO01000001">
    <property type="protein sequence ID" value="PVY68039.1"/>
    <property type="molecule type" value="Genomic_DNA"/>
</dbReference>
<dbReference type="AlphaFoldDB" id="A0A2U1CQ85"/>
<keyword evidence="1" id="KW-1133">Transmembrane helix</keyword>
<name>A0A2U1CQ85_9BURK</name>
<dbReference type="InterPro" id="IPR012373">
    <property type="entry name" value="Ferrdict_sens_TM"/>
</dbReference>
<dbReference type="PANTHER" id="PTHR30273">
    <property type="entry name" value="PERIPLASMIC SIGNAL SENSOR AND SIGMA FACTOR ACTIVATOR FECR-RELATED"/>
    <property type="match status" value="1"/>
</dbReference>
<dbReference type="PANTHER" id="PTHR30273:SF2">
    <property type="entry name" value="PROTEIN FECR"/>
    <property type="match status" value="1"/>
</dbReference>
<dbReference type="GO" id="GO:0016989">
    <property type="term" value="F:sigma factor antagonist activity"/>
    <property type="evidence" value="ECO:0007669"/>
    <property type="project" value="TreeGrafter"/>
</dbReference>
<evidence type="ECO:0000313" key="5">
    <source>
        <dbReference type="Proteomes" id="UP000246145"/>
    </source>
</evidence>
<proteinExistence type="predicted"/>
<accession>A0A2U1CQ85</accession>
<evidence type="ECO:0000313" key="4">
    <source>
        <dbReference type="EMBL" id="PVY68039.1"/>
    </source>
</evidence>
<evidence type="ECO:0000256" key="1">
    <source>
        <dbReference type="SAM" id="Phobius"/>
    </source>
</evidence>
<dbReference type="OrthoDB" id="8617634at2"/>
<evidence type="ECO:0000259" key="3">
    <source>
        <dbReference type="Pfam" id="PF16220"/>
    </source>
</evidence>
<dbReference type="RefSeq" id="WP_116517299.1">
    <property type="nucleotide sequence ID" value="NZ_JACCEX010000001.1"/>
</dbReference>
<feature type="domain" description="FecR N-terminal" evidence="3">
    <location>
        <begin position="17"/>
        <end position="56"/>
    </location>
</feature>
<keyword evidence="5" id="KW-1185">Reference proteome</keyword>
<dbReference type="InterPro" id="IPR032623">
    <property type="entry name" value="FecR_N"/>
</dbReference>
<dbReference type="PIRSF" id="PIRSF018266">
    <property type="entry name" value="FecR"/>
    <property type="match status" value="1"/>
</dbReference>
<feature type="domain" description="FecR protein" evidence="2">
    <location>
        <begin position="120"/>
        <end position="211"/>
    </location>
</feature>